<evidence type="ECO:0000259" key="1">
    <source>
        <dbReference type="Pfam" id="PF00383"/>
    </source>
</evidence>
<name>A0AAD8YD77_9STRA</name>
<dbReference type="InterPro" id="IPR002125">
    <property type="entry name" value="CMP_dCMP_dom"/>
</dbReference>
<dbReference type="GO" id="GO:0003824">
    <property type="term" value="F:catalytic activity"/>
    <property type="evidence" value="ECO:0007669"/>
    <property type="project" value="InterPro"/>
</dbReference>
<comment type="caution">
    <text evidence="2">The sequence shown here is derived from an EMBL/GenBank/DDBJ whole genome shotgun (WGS) entry which is preliminary data.</text>
</comment>
<dbReference type="EMBL" id="JATAAI010000007">
    <property type="protein sequence ID" value="KAK1744321.1"/>
    <property type="molecule type" value="Genomic_DNA"/>
</dbReference>
<feature type="non-terminal residue" evidence="2">
    <location>
        <position position="1"/>
    </location>
</feature>
<dbReference type="Gene3D" id="3.40.140.10">
    <property type="entry name" value="Cytidine Deaminase, domain 2"/>
    <property type="match status" value="1"/>
</dbReference>
<dbReference type="SUPFAM" id="SSF53927">
    <property type="entry name" value="Cytidine deaminase-like"/>
    <property type="match status" value="1"/>
</dbReference>
<gene>
    <name evidence="2" type="ORF">QTG54_004854</name>
</gene>
<feature type="domain" description="CMP/dCMP-type deaminase" evidence="1">
    <location>
        <begin position="236"/>
        <end position="351"/>
    </location>
</feature>
<sequence>DLVDLATLSNHELFTKVIAEISRCFKSRDKKERPKNWMSIAVQIAVAAAEGQPGCASDWVEQFNVFSSDNDTGNNTNDINFSEALSRLNAKECYMKRLNNVLGHPSLSLPNNILSVRHAAGLIRGSVLLSKEDNHNNDTVKGIQISVIKLLVRTMPQLGSTSPCDIFLAVQLPLLQSLDRSAFTNGGLSFPSKFSEQEFDYLLGLDCSDLDFDSVAQVGEKRNRSYIQHSKYTHVLEAAHLARKGAVRAQHGAVIVFPSPDDEIQVIGKGWNHDYLMDRAKTNKNKVVLHSECHAIADAIKRHGEDECFNELFPKATIFIVELESDFAYETCHPCPKCDPLLRAVGIMQVFHTTPNGNLTKMELSTPSCELLANENCSLPLKAACDEQGITCKRLDTAMKEAADEGKE</sequence>
<proteinExistence type="predicted"/>
<organism evidence="2 3">
    <name type="scientific">Skeletonema marinoi</name>
    <dbReference type="NCBI Taxonomy" id="267567"/>
    <lineage>
        <taxon>Eukaryota</taxon>
        <taxon>Sar</taxon>
        <taxon>Stramenopiles</taxon>
        <taxon>Ochrophyta</taxon>
        <taxon>Bacillariophyta</taxon>
        <taxon>Coscinodiscophyceae</taxon>
        <taxon>Thalassiosirophycidae</taxon>
        <taxon>Thalassiosirales</taxon>
        <taxon>Skeletonemataceae</taxon>
        <taxon>Skeletonema</taxon>
        <taxon>Skeletonema marinoi-dohrnii complex</taxon>
    </lineage>
</organism>
<dbReference type="AlphaFoldDB" id="A0AAD8YD77"/>
<accession>A0AAD8YD77</accession>
<evidence type="ECO:0000313" key="2">
    <source>
        <dbReference type="EMBL" id="KAK1744321.1"/>
    </source>
</evidence>
<evidence type="ECO:0000313" key="3">
    <source>
        <dbReference type="Proteomes" id="UP001224775"/>
    </source>
</evidence>
<dbReference type="InterPro" id="IPR016193">
    <property type="entry name" value="Cytidine_deaminase-like"/>
</dbReference>
<reference evidence="2" key="1">
    <citation type="submission" date="2023-06" db="EMBL/GenBank/DDBJ databases">
        <title>Survivors Of The Sea: Transcriptome response of Skeletonema marinoi to long-term dormancy.</title>
        <authorList>
            <person name="Pinder M.I.M."/>
            <person name="Kourtchenko O."/>
            <person name="Robertson E.K."/>
            <person name="Larsson T."/>
            <person name="Maumus F."/>
            <person name="Osuna-Cruz C.M."/>
            <person name="Vancaester E."/>
            <person name="Stenow R."/>
            <person name="Vandepoele K."/>
            <person name="Ploug H."/>
            <person name="Bruchert V."/>
            <person name="Godhe A."/>
            <person name="Topel M."/>
        </authorList>
    </citation>
    <scope>NUCLEOTIDE SEQUENCE</scope>
    <source>
        <strain evidence="2">R05AC</strain>
    </source>
</reference>
<dbReference type="Pfam" id="PF00383">
    <property type="entry name" value="dCMP_cyt_deam_1"/>
    <property type="match status" value="1"/>
</dbReference>
<protein>
    <recommendedName>
        <fullName evidence="1">CMP/dCMP-type deaminase domain-containing protein</fullName>
    </recommendedName>
</protein>
<keyword evidence="3" id="KW-1185">Reference proteome</keyword>
<dbReference type="Proteomes" id="UP001224775">
    <property type="component" value="Unassembled WGS sequence"/>
</dbReference>